<dbReference type="PROSITE" id="PS00028">
    <property type="entry name" value="ZINC_FINGER_C2H2_1"/>
    <property type="match status" value="1"/>
</dbReference>
<feature type="compositionally biased region" description="Basic and acidic residues" evidence="1">
    <location>
        <begin position="710"/>
        <end position="721"/>
    </location>
</feature>
<keyword evidence="4" id="KW-1185">Reference proteome</keyword>
<feature type="domain" description="C2H2-type" evidence="2">
    <location>
        <begin position="803"/>
        <end position="826"/>
    </location>
</feature>
<proteinExistence type="predicted"/>
<dbReference type="Proteomes" id="UP000218811">
    <property type="component" value="Unassembled WGS sequence"/>
</dbReference>
<feature type="region of interest" description="Disordered" evidence="1">
    <location>
        <begin position="510"/>
        <end position="532"/>
    </location>
</feature>
<accession>A0A2H3JNX4</accession>
<organism evidence="3 4">
    <name type="scientific">Wolfiporia cocos (strain MD-104)</name>
    <name type="common">Brown rot fungus</name>
    <dbReference type="NCBI Taxonomy" id="742152"/>
    <lineage>
        <taxon>Eukaryota</taxon>
        <taxon>Fungi</taxon>
        <taxon>Dikarya</taxon>
        <taxon>Basidiomycota</taxon>
        <taxon>Agaricomycotina</taxon>
        <taxon>Agaricomycetes</taxon>
        <taxon>Polyporales</taxon>
        <taxon>Phaeolaceae</taxon>
        <taxon>Wolfiporia</taxon>
    </lineage>
</organism>
<evidence type="ECO:0000256" key="1">
    <source>
        <dbReference type="SAM" id="MobiDB-lite"/>
    </source>
</evidence>
<dbReference type="InterPro" id="IPR013087">
    <property type="entry name" value="Znf_C2H2_type"/>
</dbReference>
<sequence>MPRMNQLLSTFYADLKCIALRIAVQAPLFPRILEVQTKKYKQCSGGSVSEHAAFEQSPTLDSTVWSRRHWKFYTPVQKSVDCPVLLKHSQGYSITVTSAVFDCEGDEARMVEAFESTGSKWGPAQSFPNLPVTSDIHNGLCIHRKINFHSSEPFLVHCIVVFEQPLDALAFNHHHWAQLSSWGFQLQLTAQKSRAVQLAVSNPLTCRSKMHSSTQIVAFGNHVDLVVLWIISPMFMFLIKMCRIEHVVGPNVTIIYSPTMSFIPMENLHASNVGDDNYGGVYNHLGGAWNLQDAGQTNGHVYAGFAHSMPQQPASGCSSVQLLHDNTEYMTSTFNPTLDEQILDSSHTAYLPSTLSQVGTGPCDHSLHPSMAASGVTATPGAASTYFPPVQEPHLLPSTSLISRHERFQFLRHMHADPTNGNLSFCPYSFGMLVEGQLATALRQHQPIADVHRRPINLLQLLMAAGDSGNSVETARLLQNLHIDPDTLQLSLCPYFCSEQPIEMCHIHDSSSSQQYRSKTQRPTPASSSFNYMEAPSDVLPAVTSMPRYSQHSGFSTQDITGIQSSQLAMGQRSSTLQFHGASLDLAHPQGIWESNTLDDFMCAQSAVPNQTPSDWEAFLSNDDHTSVPSQLLQHAQDGMHVDPSLAETSFPDFHPELTTVNDDTEYFLGSYASIPSHDNPSFAHDLDLPNMTANHSRYKTDVNLVELDHDLGSGHKDDNPRGPPSSLPSSGHRSAGRPSEIITIRSMDQTQAGSLGTGADMSQQMPTPSIKRAIEDFMPPDTCSNAISTQHDQSREDFPITCKWESCDEKLNDSKAIRLHVTSRHDGDLRVIGGAQERTKAQCRWGGPGKCDKVDRTQ</sequence>
<evidence type="ECO:0000259" key="2">
    <source>
        <dbReference type="PROSITE" id="PS00028"/>
    </source>
</evidence>
<name>A0A2H3JNX4_WOLCO</name>
<feature type="compositionally biased region" description="Polar residues" evidence="1">
    <location>
        <begin position="510"/>
        <end position="531"/>
    </location>
</feature>
<protein>
    <recommendedName>
        <fullName evidence="2">C2H2-type domain-containing protein</fullName>
    </recommendedName>
</protein>
<gene>
    <name evidence="3" type="ORF">WOLCODRAFT_144426</name>
</gene>
<dbReference type="EMBL" id="KB468135">
    <property type="protein sequence ID" value="PCH43195.1"/>
    <property type="molecule type" value="Genomic_DNA"/>
</dbReference>
<evidence type="ECO:0000313" key="4">
    <source>
        <dbReference type="Proteomes" id="UP000218811"/>
    </source>
</evidence>
<feature type="region of interest" description="Disordered" evidence="1">
    <location>
        <begin position="710"/>
        <end position="737"/>
    </location>
</feature>
<evidence type="ECO:0000313" key="3">
    <source>
        <dbReference type="EMBL" id="PCH43195.1"/>
    </source>
</evidence>
<dbReference type="AlphaFoldDB" id="A0A2H3JNX4"/>
<reference evidence="3 4" key="1">
    <citation type="journal article" date="2012" name="Science">
        <title>The Paleozoic origin of enzymatic lignin decomposition reconstructed from 31 fungal genomes.</title>
        <authorList>
            <person name="Floudas D."/>
            <person name="Binder M."/>
            <person name="Riley R."/>
            <person name="Barry K."/>
            <person name="Blanchette R.A."/>
            <person name="Henrissat B."/>
            <person name="Martinez A.T."/>
            <person name="Otillar R."/>
            <person name="Spatafora J.W."/>
            <person name="Yadav J.S."/>
            <person name="Aerts A."/>
            <person name="Benoit I."/>
            <person name="Boyd A."/>
            <person name="Carlson A."/>
            <person name="Copeland A."/>
            <person name="Coutinho P.M."/>
            <person name="de Vries R.P."/>
            <person name="Ferreira P."/>
            <person name="Findley K."/>
            <person name="Foster B."/>
            <person name="Gaskell J."/>
            <person name="Glotzer D."/>
            <person name="Gorecki P."/>
            <person name="Heitman J."/>
            <person name="Hesse C."/>
            <person name="Hori C."/>
            <person name="Igarashi K."/>
            <person name="Jurgens J.A."/>
            <person name="Kallen N."/>
            <person name="Kersten P."/>
            <person name="Kohler A."/>
            <person name="Kuees U."/>
            <person name="Kumar T.K.A."/>
            <person name="Kuo A."/>
            <person name="LaButti K."/>
            <person name="Larrondo L.F."/>
            <person name="Lindquist E."/>
            <person name="Ling A."/>
            <person name="Lombard V."/>
            <person name="Lucas S."/>
            <person name="Lundell T."/>
            <person name="Martin R."/>
            <person name="McLaughlin D.J."/>
            <person name="Morgenstern I."/>
            <person name="Morin E."/>
            <person name="Murat C."/>
            <person name="Nagy L.G."/>
            <person name="Nolan M."/>
            <person name="Ohm R.A."/>
            <person name="Patyshakuliyeva A."/>
            <person name="Rokas A."/>
            <person name="Ruiz-Duenas F.J."/>
            <person name="Sabat G."/>
            <person name="Salamov A."/>
            <person name="Samejima M."/>
            <person name="Schmutz J."/>
            <person name="Slot J.C."/>
            <person name="St John F."/>
            <person name="Stenlid J."/>
            <person name="Sun H."/>
            <person name="Sun S."/>
            <person name="Syed K."/>
            <person name="Tsang A."/>
            <person name="Wiebenga A."/>
            <person name="Young D."/>
            <person name="Pisabarro A."/>
            <person name="Eastwood D.C."/>
            <person name="Martin F."/>
            <person name="Cullen D."/>
            <person name="Grigoriev I.V."/>
            <person name="Hibbett D.S."/>
        </authorList>
    </citation>
    <scope>NUCLEOTIDE SEQUENCE [LARGE SCALE GENOMIC DNA]</scope>
    <source>
        <strain evidence="3 4">MD-104</strain>
    </source>
</reference>